<keyword evidence="2 5" id="KW-0689">Ribosomal protein</keyword>
<dbReference type="PANTHER" id="PTHR21569:SF1">
    <property type="entry name" value="SMALL RIBOSOMAL SUBUNIT PROTEIN US9M"/>
    <property type="match status" value="1"/>
</dbReference>
<dbReference type="PANTHER" id="PTHR21569">
    <property type="entry name" value="RIBOSOMAL PROTEIN S9"/>
    <property type="match status" value="1"/>
</dbReference>
<evidence type="ECO:0000256" key="6">
    <source>
        <dbReference type="RuleBase" id="RU003815"/>
    </source>
</evidence>
<dbReference type="Pfam" id="PF00380">
    <property type="entry name" value="Ribosomal_S9"/>
    <property type="match status" value="1"/>
</dbReference>
<dbReference type="GO" id="GO:0003723">
    <property type="term" value="F:RNA binding"/>
    <property type="evidence" value="ECO:0007669"/>
    <property type="project" value="TreeGrafter"/>
</dbReference>
<evidence type="ECO:0000256" key="5">
    <source>
        <dbReference type="HAMAP-Rule" id="MF_00532"/>
    </source>
</evidence>
<dbReference type="InterPro" id="IPR014721">
    <property type="entry name" value="Ribsml_uS5_D2-typ_fold_subgr"/>
</dbReference>
<reference evidence="7 8" key="1">
    <citation type="journal article" date="2016" name="Nat. Commun.">
        <title>Thousands of microbial genomes shed light on interconnected biogeochemical processes in an aquifer system.</title>
        <authorList>
            <person name="Anantharaman K."/>
            <person name="Brown C.T."/>
            <person name="Hug L.A."/>
            <person name="Sharon I."/>
            <person name="Castelle C.J."/>
            <person name="Probst A.J."/>
            <person name="Thomas B.C."/>
            <person name="Singh A."/>
            <person name="Wilkins M.J."/>
            <person name="Karaoz U."/>
            <person name="Brodie E.L."/>
            <person name="Williams K.H."/>
            <person name="Hubbard S.S."/>
            <person name="Banfield J.F."/>
        </authorList>
    </citation>
    <scope>NUCLEOTIDE SEQUENCE [LARGE SCALE GENOMIC DNA]</scope>
</reference>
<dbReference type="AlphaFoldDB" id="A0A1G2F5J3"/>
<dbReference type="SUPFAM" id="SSF54211">
    <property type="entry name" value="Ribosomal protein S5 domain 2-like"/>
    <property type="match status" value="1"/>
</dbReference>
<dbReference type="HAMAP" id="MF_00532_B">
    <property type="entry name" value="Ribosomal_uS9_B"/>
    <property type="match status" value="1"/>
</dbReference>
<dbReference type="PROSITE" id="PS00360">
    <property type="entry name" value="RIBOSOMAL_S9"/>
    <property type="match status" value="1"/>
</dbReference>
<evidence type="ECO:0000313" key="8">
    <source>
        <dbReference type="Proteomes" id="UP000177810"/>
    </source>
</evidence>
<gene>
    <name evidence="5" type="primary">rpsI</name>
    <name evidence="7" type="ORF">A2V69_03050</name>
</gene>
<dbReference type="GO" id="GO:0005737">
    <property type="term" value="C:cytoplasm"/>
    <property type="evidence" value="ECO:0007669"/>
    <property type="project" value="UniProtKB-ARBA"/>
</dbReference>
<dbReference type="InterPro" id="IPR020574">
    <property type="entry name" value="Ribosomal_uS9_CS"/>
</dbReference>
<evidence type="ECO:0000256" key="2">
    <source>
        <dbReference type="ARBA" id="ARBA00022980"/>
    </source>
</evidence>
<dbReference type="EMBL" id="MHMT01000013">
    <property type="protein sequence ID" value="OGZ32831.1"/>
    <property type="molecule type" value="Genomic_DNA"/>
</dbReference>
<protein>
    <recommendedName>
        <fullName evidence="4 5">Small ribosomal subunit protein uS9</fullName>
    </recommendedName>
</protein>
<evidence type="ECO:0000256" key="3">
    <source>
        <dbReference type="ARBA" id="ARBA00023274"/>
    </source>
</evidence>
<keyword evidence="3 5" id="KW-0687">Ribonucleoprotein</keyword>
<dbReference type="GO" id="GO:0003735">
    <property type="term" value="F:structural constituent of ribosome"/>
    <property type="evidence" value="ECO:0007669"/>
    <property type="project" value="InterPro"/>
</dbReference>
<dbReference type="GO" id="GO:0006412">
    <property type="term" value="P:translation"/>
    <property type="evidence" value="ECO:0007669"/>
    <property type="project" value="UniProtKB-UniRule"/>
</dbReference>
<dbReference type="STRING" id="1801990.A2V69_03050"/>
<accession>A0A1G2F5J3</accession>
<evidence type="ECO:0000313" key="7">
    <source>
        <dbReference type="EMBL" id="OGZ32831.1"/>
    </source>
</evidence>
<dbReference type="InterPro" id="IPR000754">
    <property type="entry name" value="Ribosomal_uS9"/>
</dbReference>
<dbReference type="NCBIfam" id="NF001099">
    <property type="entry name" value="PRK00132.1"/>
    <property type="match status" value="1"/>
</dbReference>
<dbReference type="FunFam" id="3.30.230.10:FF:000001">
    <property type="entry name" value="30S ribosomal protein S9"/>
    <property type="match status" value="1"/>
</dbReference>
<name>A0A1G2F5J3_9BACT</name>
<dbReference type="Gene3D" id="3.30.230.10">
    <property type="match status" value="1"/>
</dbReference>
<dbReference type="InterPro" id="IPR020568">
    <property type="entry name" value="Ribosomal_Su5_D2-typ_SF"/>
</dbReference>
<comment type="caution">
    <text evidence="7">The sequence shown here is derived from an EMBL/GenBank/DDBJ whole genome shotgun (WGS) entry which is preliminary data.</text>
</comment>
<comment type="similarity">
    <text evidence="1 5 6">Belongs to the universal ribosomal protein uS9 family.</text>
</comment>
<dbReference type="GO" id="GO:0015935">
    <property type="term" value="C:small ribosomal subunit"/>
    <property type="evidence" value="ECO:0007669"/>
    <property type="project" value="UniProtKB-ARBA"/>
</dbReference>
<dbReference type="Proteomes" id="UP000177810">
    <property type="component" value="Unassembled WGS sequence"/>
</dbReference>
<sequence>MSEETPKPAEETAKNYFETIGRRKTAIARVRLFTCSPAQSIETGNLLINDRNYKEYFPTPSLQKTIEAPFIKLKSLNRFNGTIKVRGGGINGQAEAIRHGLSRALVLFDINFRKKLKKSGYLTRDARAVERKKFGLKKARRGPQWSKR</sequence>
<organism evidence="7 8">
    <name type="scientific">Candidatus Portnoybacteria bacterium RBG_13_40_8</name>
    <dbReference type="NCBI Taxonomy" id="1801990"/>
    <lineage>
        <taxon>Bacteria</taxon>
        <taxon>Candidatus Portnoyibacteriota</taxon>
    </lineage>
</organism>
<dbReference type="InterPro" id="IPR023035">
    <property type="entry name" value="Ribosomal_uS9_bac/plastid"/>
</dbReference>
<proteinExistence type="inferred from homology"/>
<evidence type="ECO:0000256" key="1">
    <source>
        <dbReference type="ARBA" id="ARBA00005251"/>
    </source>
</evidence>
<evidence type="ECO:0000256" key="4">
    <source>
        <dbReference type="ARBA" id="ARBA00035259"/>
    </source>
</evidence>